<name>A0AAU8FLL0_9BACT</name>
<evidence type="ECO:0000313" key="5">
    <source>
        <dbReference type="EMBL" id="XCH25468.1"/>
    </source>
</evidence>
<dbReference type="AlphaFoldDB" id="A0AAU8FLL0"/>
<feature type="domain" description="Transposase IS66 C-terminal" evidence="4">
    <location>
        <begin position="463"/>
        <end position="499"/>
    </location>
</feature>
<feature type="domain" description="Transposase IS66 central" evidence="1">
    <location>
        <begin position="174"/>
        <end position="456"/>
    </location>
</feature>
<dbReference type="Pfam" id="PF03050">
    <property type="entry name" value="DDE_Tnp_IS66"/>
    <property type="match status" value="1"/>
</dbReference>
<feature type="domain" description="Transposase IS66 zinc-finger binding" evidence="2">
    <location>
        <begin position="129"/>
        <end position="155"/>
    </location>
</feature>
<dbReference type="EMBL" id="CP159289">
    <property type="protein sequence ID" value="XCH25468.1"/>
    <property type="molecule type" value="Genomic_DNA"/>
</dbReference>
<dbReference type="InterPro" id="IPR024474">
    <property type="entry name" value="Znf_dom_IS66"/>
</dbReference>
<dbReference type="Pfam" id="PF13007">
    <property type="entry name" value="LZ_Tnp_IS66"/>
    <property type="match status" value="1"/>
</dbReference>
<dbReference type="Pfam" id="PF13005">
    <property type="entry name" value="zf-IS66"/>
    <property type="match status" value="1"/>
</dbReference>
<dbReference type="PANTHER" id="PTHR33678:SF1">
    <property type="entry name" value="BLL1576 PROTEIN"/>
    <property type="match status" value="1"/>
</dbReference>
<feature type="domain" description="Transposase TnpC homeodomain" evidence="3">
    <location>
        <begin position="36"/>
        <end position="115"/>
    </location>
</feature>
<evidence type="ECO:0000259" key="1">
    <source>
        <dbReference type="Pfam" id="PF03050"/>
    </source>
</evidence>
<dbReference type="InterPro" id="IPR024463">
    <property type="entry name" value="Transposase_TnpC_homeodom"/>
</dbReference>
<evidence type="ECO:0000259" key="4">
    <source>
        <dbReference type="Pfam" id="PF13817"/>
    </source>
</evidence>
<organism evidence="5">
    <name type="scientific">Dyadobacter sp. 676</name>
    <dbReference type="NCBI Taxonomy" id="3088362"/>
    <lineage>
        <taxon>Bacteria</taxon>
        <taxon>Pseudomonadati</taxon>
        <taxon>Bacteroidota</taxon>
        <taxon>Cytophagia</taxon>
        <taxon>Cytophagales</taxon>
        <taxon>Spirosomataceae</taxon>
        <taxon>Dyadobacter</taxon>
    </lineage>
</organism>
<dbReference type="Pfam" id="PF13817">
    <property type="entry name" value="DDE_Tnp_IS66_C"/>
    <property type="match status" value="1"/>
</dbReference>
<dbReference type="RefSeq" id="WP_353720768.1">
    <property type="nucleotide sequence ID" value="NZ_CP159289.1"/>
</dbReference>
<dbReference type="PANTHER" id="PTHR33678">
    <property type="entry name" value="BLL1576 PROTEIN"/>
    <property type="match status" value="1"/>
</dbReference>
<dbReference type="InterPro" id="IPR039552">
    <property type="entry name" value="IS66_C"/>
</dbReference>
<evidence type="ECO:0000259" key="2">
    <source>
        <dbReference type="Pfam" id="PF13005"/>
    </source>
</evidence>
<dbReference type="InterPro" id="IPR052344">
    <property type="entry name" value="Transposase-related"/>
</dbReference>
<protein>
    <submittedName>
        <fullName evidence="5">IS66 family transposase</fullName>
    </submittedName>
</protein>
<reference evidence="5" key="1">
    <citation type="submission" date="2024-06" db="EMBL/GenBank/DDBJ databases">
        <title>Sequencing and assembly of the genome of Dyadobacter sp. strain 676, a symbiont of Cyamopsis tetragonoloba.</title>
        <authorList>
            <person name="Guro P."/>
            <person name="Sazanova A."/>
            <person name="Kuznetsova I."/>
            <person name="Belimov A."/>
            <person name="Safronova V."/>
        </authorList>
    </citation>
    <scope>NUCLEOTIDE SEQUENCE</scope>
    <source>
        <strain evidence="5">676</strain>
    </source>
</reference>
<dbReference type="NCBIfam" id="NF033517">
    <property type="entry name" value="transpos_IS66"/>
    <property type="match status" value="1"/>
</dbReference>
<accession>A0AAU8FLL0</accession>
<dbReference type="InterPro" id="IPR004291">
    <property type="entry name" value="Transposase_IS66_central"/>
</dbReference>
<proteinExistence type="predicted"/>
<gene>
    <name evidence="5" type="ORF">ABV298_03280</name>
</gene>
<sequence length="510" mass="59094">MEDIATDYKLLYEQAIAAHKKSLELISEKDEQIQALNFELDKYKRYIFGKKNENLASVYTDVNQIDLFELGTDRQQQEELSEQAADVVKEKAPAKKREKGTGRMLLPENLRREIIIIEPTEDVTGCTIIGEEVTEVLDLIPAEFFVKRYIRYKYARANGEGIITASLPDRVIDKGIPSEAVIAQMVVDKYVFGLPLHRQIDKYRRLGVNVPASTASDWIMRGWQHLSPLWELLKLLVLNQKYLQLDESPLKVLDRDHKNGVHQGYMWIYNAPCDKLTLFDYRKGRDQSGPRQMLEGYTGILQVDGYSVYEKLFGNHSDILLVYCMAHSRRKFVDAKKYDEQRATYVLERMQLLYLLEKQMREEGLSWEEKTKLRQEKSVPVLLELKDWMTQQLPLVMPKSPLGQAIAYSLPRWEGLSAYALHGQIEIDNNLAENVIRPLAIGRKAFLFAGSHQAAEMTAGMYSFMATCKKNGVDEQEWLKDVFERIQSHKQKDLYQLLPNNWIKFRNQSA</sequence>
<evidence type="ECO:0000259" key="3">
    <source>
        <dbReference type="Pfam" id="PF13007"/>
    </source>
</evidence>